<dbReference type="AlphaFoldDB" id="A0A3M6UXX6"/>
<comment type="caution">
    <text evidence="2">The sequence shown here is derived from an EMBL/GenBank/DDBJ whole genome shotgun (WGS) entry which is preliminary data.</text>
</comment>
<dbReference type="InterPro" id="IPR044934">
    <property type="entry name" value="Streptopain_sf"/>
</dbReference>
<keyword evidence="3" id="KW-1185">Reference proteome</keyword>
<dbReference type="Proteomes" id="UP000275408">
    <property type="component" value="Unassembled WGS sequence"/>
</dbReference>
<evidence type="ECO:0008006" key="4">
    <source>
        <dbReference type="Google" id="ProtNLM"/>
    </source>
</evidence>
<evidence type="ECO:0000313" key="2">
    <source>
        <dbReference type="EMBL" id="RMX58168.1"/>
    </source>
</evidence>
<feature type="signal peptide" evidence="1">
    <location>
        <begin position="1"/>
        <end position="23"/>
    </location>
</feature>
<dbReference type="OrthoDB" id="5983619at2759"/>
<evidence type="ECO:0000256" key="1">
    <source>
        <dbReference type="SAM" id="SignalP"/>
    </source>
</evidence>
<feature type="non-terminal residue" evidence="2">
    <location>
        <position position="679"/>
    </location>
</feature>
<dbReference type="Gene3D" id="3.90.70.50">
    <property type="entry name" value="Peptidase C10, streptopain"/>
    <property type="match status" value="1"/>
</dbReference>
<proteinExistence type="predicted"/>
<gene>
    <name evidence="2" type="ORF">pdam_00000072</name>
</gene>
<organism evidence="2 3">
    <name type="scientific">Pocillopora damicornis</name>
    <name type="common">Cauliflower coral</name>
    <name type="synonym">Millepora damicornis</name>
    <dbReference type="NCBI Taxonomy" id="46731"/>
    <lineage>
        <taxon>Eukaryota</taxon>
        <taxon>Metazoa</taxon>
        <taxon>Cnidaria</taxon>
        <taxon>Anthozoa</taxon>
        <taxon>Hexacorallia</taxon>
        <taxon>Scleractinia</taxon>
        <taxon>Astrocoeniina</taxon>
        <taxon>Pocilloporidae</taxon>
        <taxon>Pocillopora</taxon>
    </lineage>
</organism>
<feature type="chain" id="PRO_5018010224" description="Peptidase C1A papain C-terminal domain-containing protein" evidence="1">
    <location>
        <begin position="24"/>
        <end position="679"/>
    </location>
</feature>
<evidence type="ECO:0000313" key="3">
    <source>
        <dbReference type="Proteomes" id="UP000275408"/>
    </source>
</evidence>
<dbReference type="EMBL" id="RCHS01000537">
    <property type="protein sequence ID" value="RMX58168.1"/>
    <property type="molecule type" value="Genomic_DNA"/>
</dbReference>
<keyword evidence="1" id="KW-0732">Signal</keyword>
<name>A0A3M6UXX6_POCDA</name>
<reference evidence="2 3" key="1">
    <citation type="journal article" date="2018" name="Sci. Rep.">
        <title>Comparative analysis of the Pocillopora damicornis genome highlights role of immune system in coral evolution.</title>
        <authorList>
            <person name="Cunning R."/>
            <person name="Bay R.A."/>
            <person name="Gillette P."/>
            <person name="Baker A.C."/>
            <person name="Traylor-Knowles N."/>
        </authorList>
    </citation>
    <scope>NUCLEOTIDE SEQUENCE [LARGE SCALE GENOMIC DNA]</scope>
    <source>
        <strain evidence="2">RSMAS</strain>
        <tissue evidence="2">Whole animal</tissue>
    </source>
</reference>
<protein>
    <recommendedName>
        <fullName evidence="4">Peptidase C1A papain C-terminal domain-containing protein</fullName>
    </recommendedName>
</protein>
<sequence length="679" mass="78144">MAKKQQAFLFVISFIILASRPHALELPYEVLDTVMELTDADPDFTDLNRVNISDDLGPTRPIYRLDLDPNFIAYYEVDMGSDYVVLASGSQTGDYRKVESGPDPRPTDVLVRRAEDNGEQCEKFYRLSPLGLTACTNDNGTFVAATYNWTNNVPQIRNWRELDQMVNRSLDRLKSLWQERAAEGRSMSDWATTSVHYKEGNVKEDQVFAEEGLSPKSLVRIALGERFQSVHLHATNIGKSDLPAGSQPKWQERLCKVLIDACKPDGSTNINPSAIKETPNHLLYLNLEVHENRTFVGNTLQWKEIGFVVEIKERNGEVVRKHFFVDLHSKRHRRSAWKPSGSGWVSTVVIPHEDELPDYDQHDCCGCVSGCSPVAWAQIFRYYDSLGSDRYVNSIFSGNIYRDKTTELPKDMTYRVEQFVESIRRTLGTFCENGEGATYVNSHHRIQSWFQARQGSKARASSYLESRKRRGFVGRGDRSWIQWKAAQTCIKIGYPVVMSFYVESKSGHAAVATKYKEGYKKVRRCRTRTTGWWMGRRTRRNCRWEKESKYEFYLRYGWGGNNNKWQAINPYGAHVAYIAKRYIRSTLGTICRNGEGANWYEWHHRIQSRFKARQESRAVALCYLIKSRKKGGDVIRTNTRYWIKFRAAQSFMKVGYPVVMSFHLEPGGGHSAVGRKYKA</sequence>
<accession>A0A3M6UXX6</accession>